<name>A0A9P5N332_9AGAM</name>
<dbReference type="EMBL" id="WHVB01000003">
    <property type="protein sequence ID" value="KAF8484839.1"/>
    <property type="molecule type" value="Genomic_DNA"/>
</dbReference>
<feature type="region of interest" description="Disordered" evidence="1">
    <location>
        <begin position="141"/>
        <end position="176"/>
    </location>
</feature>
<feature type="compositionally biased region" description="Basic and acidic residues" evidence="1">
    <location>
        <begin position="141"/>
        <end position="152"/>
    </location>
</feature>
<comment type="caution">
    <text evidence="2">The sequence shown here is derived from an EMBL/GenBank/DDBJ whole genome shotgun (WGS) entry which is preliminary data.</text>
</comment>
<evidence type="ECO:0000256" key="1">
    <source>
        <dbReference type="SAM" id="MobiDB-lite"/>
    </source>
</evidence>
<sequence length="226" mass="26406">MASQSFFDSNTVLTYLGLPLDYDPSPALAPIPFLTKHLRQLPPNILHWFSSITTPQQRTAVLLIRNRRFNFAQSNPPEFHFPAAMQRWPTLSEEPKRIGQEEAREEKEWAETTFLGGKSQAYVGKLGTLLGGYEEERHLERQRQAKRSRLDDFLPEVDESSDEEEEGSGPGTPESAQALRELFLRRVRERFIYGHLEWDIYDTLDWDDSWDGEDREAEDRWFDDDE</sequence>
<organism evidence="2 3">
    <name type="scientific">Russula ochroleuca</name>
    <dbReference type="NCBI Taxonomy" id="152965"/>
    <lineage>
        <taxon>Eukaryota</taxon>
        <taxon>Fungi</taxon>
        <taxon>Dikarya</taxon>
        <taxon>Basidiomycota</taxon>
        <taxon>Agaricomycotina</taxon>
        <taxon>Agaricomycetes</taxon>
        <taxon>Russulales</taxon>
        <taxon>Russulaceae</taxon>
        <taxon>Russula</taxon>
    </lineage>
</organism>
<evidence type="ECO:0000313" key="3">
    <source>
        <dbReference type="Proteomes" id="UP000759537"/>
    </source>
</evidence>
<evidence type="ECO:0008006" key="4">
    <source>
        <dbReference type="Google" id="ProtNLM"/>
    </source>
</evidence>
<evidence type="ECO:0000313" key="2">
    <source>
        <dbReference type="EMBL" id="KAF8484839.1"/>
    </source>
</evidence>
<proteinExistence type="predicted"/>
<keyword evidence="3" id="KW-1185">Reference proteome</keyword>
<feature type="compositionally biased region" description="Acidic residues" evidence="1">
    <location>
        <begin position="153"/>
        <end position="167"/>
    </location>
</feature>
<dbReference type="OrthoDB" id="3345311at2759"/>
<dbReference type="Proteomes" id="UP000759537">
    <property type="component" value="Unassembled WGS sequence"/>
</dbReference>
<accession>A0A9P5N332</accession>
<gene>
    <name evidence="2" type="ORF">DFH94DRAFT_250651</name>
</gene>
<protein>
    <recommendedName>
        <fullName evidence="4">CCD97-like C-terminal domain-containing protein</fullName>
    </recommendedName>
</protein>
<feature type="region of interest" description="Disordered" evidence="1">
    <location>
        <begin position="207"/>
        <end position="226"/>
    </location>
</feature>
<reference evidence="2" key="1">
    <citation type="submission" date="2019-10" db="EMBL/GenBank/DDBJ databases">
        <authorList>
            <consortium name="DOE Joint Genome Institute"/>
            <person name="Kuo A."/>
            <person name="Miyauchi S."/>
            <person name="Kiss E."/>
            <person name="Drula E."/>
            <person name="Kohler A."/>
            <person name="Sanchez-Garcia M."/>
            <person name="Andreopoulos B."/>
            <person name="Barry K.W."/>
            <person name="Bonito G."/>
            <person name="Buee M."/>
            <person name="Carver A."/>
            <person name="Chen C."/>
            <person name="Cichocki N."/>
            <person name="Clum A."/>
            <person name="Culley D."/>
            <person name="Crous P.W."/>
            <person name="Fauchery L."/>
            <person name="Girlanda M."/>
            <person name="Hayes R."/>
            <person name="Keri Z."/>
            <person name="LaButti K."/>
            <person name="Lipzen A."/>
            <person name="Lombard V."/>
            <person name="Magnuson J."/>
            <person name="Maillard F."/>
            <person name="Morin E."/>
            <person name="Murat C."/>
            <person name="Nolan M."/>
            <person name="Ohm R."/>
            <person name="Pangilinan J."/>
            <person name="Pereira M."/>
            <person name="Perotto S."/>
            <person name="Peter M."/>
            <person name="Riley R."/>
            <person name="Sitrit Y."/>
            <person name="Stielow B."/>
            <person name="Szollosi G."/>
            <person name="Zifcakova L."/>
            <person name="Stursova M."/>
            <person name="Spatafora J.W."/>
            <person name="Tedersoo L."/>
            <person name="Vaario L.-M."/>
            <person name="Yamada A."/>
            <person name="Yan M."/>
            <person name="Wang P."/>
            <person name="Xu J."/>
            <person name="Bruns T."/>
            <person name="Baldrian P."/>
            <person name="Vilgalys R."/>
            <person name="Henrissat B."/>
            <person name="Grigoriev I.V."/>
            <person name="Hibbett D."/>
            <person name="Nagy L.G."/>
            <person name="Martin F.M."/>
        </authorList>
    </citation>
    <scope>NUCLEOTIDE SEQUENCE</scope>
    <source>
        <strain evidence="2">Prilba</strain>
    </source>
</reference>
<dbReference type="AlphaFoldDB" id="A0A9P5N332"/>
<reference evidence="2" key="2">
    <citation type="journal article" date="2020" name="Nat. Commun.">
        <title>Large-scale genome sequencing of mycorrhizal fungi provides insights into the early evolution of symbiotic traits.</title>
        <authorList>
            <person name="Miyauchi S."/>
            <person name="Kiss E."/>
            <person name="Kuo A."/>
            <person name="Drula E."/>
            <person name="Kohler A."/>
            <person name="Sanchez-Garcia M."/>
            <person name="Morin E."/>
            <person name="Andreopoulos B."/>
            <person name="Barry K.W."/>
            <person name="Bonito G."/>
            <person name="Buee M."/>
            <person name="Carver A."/>
            <person name="Chen C."/>
            <person name="Cichocki N."/>
            <person name="Clum A."/>
            <person name="Culley D."/>
            <person name="Crous P.W."/>
            <person name="Fauchery L."/>
            <person name="Girlanda M."/>
            <person name="Hayes R.D."/>
            <person name="Keri Z."/>
            <person name="LaButti K."/>
            <person name="Lipzen A."/>
            <person name="Lombard V."/>
            <person name="Magnuson J."/>
            <person name="Maillard F."/>
            <person name="Murat C."/>
            <person name="Nolan M."/>
            <person name="Ohm R.A."/>
            <person name="Pangilinan J."/>
            <person name="Pereira M.F."/>
            <person name="Perotto S."/>
            <person name="Peter M."/>
            <person name="Pfister S."/>
            <person name="Riley R."/>
            <person name="Sitrit Y."/>
            <person name="Stielow J.B."/>
            <person name="Szollosi G."/>
            <person name="Zifcakova L."/>
            <person name="Stursova M."/>
            <person name="Spatafora J.W."/>
            <person name="Tedersoo L."/>
            <person name="Vaario L.M."/>
            <person name="Yamada A."/>
            <person name="Yan M."/>
            <person name="Wang P."/>
            <person name="Xu J."/>
            <person name="Bruns T."/>
            <person name="Baldrian P."/>
            <person name="Vilgalys R."/>
            <person name="Dunand C."/>
            <person name="Henrissat B."/>
            <person name="Grigoriev I.V."/>
            <person name="Hibbett D."/>
            <person name="Nagy L.G."/>
            <person name="Martin F.M."/>
        </authorList>
    </citation>
    <scope>NUCLEOTIDE SEQUENCE</scope>
    <source>
        <strain evidence="2">Prilba</strain>
    </source>
</reference>